<reference evidence="1" key="1">
    <citation type="submission" date="2022-07" db="EMBL/GenBank/DDBJ databases">
        <title>Phylogenomic reconstructions and comparative analyses of Kickxellomycotina fungi.</title>
        <authorList>
            <person name="Reynolds N.K."/>
            <person name="Stajich J.E."/>
            <person name="Barry K."/>
            <person name="Grigoriev I.V."/>
            <person name="Crous P."/>
            <person name="Smith M.E."/>
        </authorList>
    </citation>
    <scope>NUCLEOTIDE SEQUENCE</scope>
    <source>
        <strain evidence="1">NRRL 5244</strain>
    </source>
</reference>
<comment type="caution">
    <text evidence="1">The sequence shown here is derived from an EMBL/GenBank/DDBJ whole genome shotgun (WGS) entry which is preliminary data.</text>
</comment>
<evidence type="ECO:0000313" key="2">
    <source>
        <dbReference type="Proteomes" id="UP001150603"/>
    </source>
</evidence>
<dbReference type="EMBL" id="JANBPW010003717">
    <property type="protein sequence ID" value="KAJ1936880.1"/>
    <property type="molecule type" value="Genomic_DNA"/>
</dbReference>
<organism evidence="1 2">
    <name type="scientific">Linderina macrospora</name>
    <dbReference type="NCBI Taxonomy" id="4868"/>
    <lineage>
        <taxon>Eukaryota</taxon>
        <taxon>Fungi</taxon>
        <taxon>Fungi incertae sedis</taxon>
        <taxon>Zoopagomycota</taxon>
        <taxon>Kickxellomycotina</taxon>
        <taxon>Kickxellomycetes</taxon>
        <taxon>Kickxellales</taxon>
        <taxon>Kickxellaceae</taxon>
        <taxon>Linderina</taxon>
    </lineage>
</organism>
<proteinExistence type="predicted"/>
<gene>
    <name evidence="1" type="ORF">FBU59_004918</name>
</gene>
<dbReference type="Proteomes" id="UP001150603">
    <property type="component" value="Unassembled WGS sequence"/>
</dbReference>
<accession>A0ACC1J4D2</accession>
<protein>
    <submittedName>
        <fullName evidence="1">Uncharacterized protein</fullName>
    </submittedName>
</protein>
<name>A0ACC1J4D2_9FUNG</name>
<feature type="non-terminal residue" evidence="1">
    <location>
        <position position="246"/>
    </location>
</feature>
<sequence>MSRKQNKQRQQKGRFSPEDHERVISRLNGTYNEEILSLAKHFGGQPKATKAKVLDIDVHGVTVEWEYEATEGGSVQREEMQFAFREVTGPASAMEEINELANEAMTALGVTGKSKLARDREALQSKHLVDFSFKLPSVPLMVAVLSGMGLQAYLGYVEDVHPSVQFFRSFMPQIWSYYIFVAAAGVHFIEAFACFALCYLIKLFQPKQMSTSEQIKWTVGVLLFGLGCFHDFLSRLRKQFALADAI</sequence>
<keyword evidence="2" id="KW-1185">Reference proteome</keyword>
<evidence type="ECO:0000313" key="1">
    <source>
        <dbReference type="EMBL" id="KAJ1936880.1"/>
    </source>
</evidence>